<dbReference type="Pfam" id="PF04055">
    <property type="entry name" value="Radical_SAM"/>
    <property type="match status" value="1"/>
</dbReference>
<proteinExistence type="predicted"/>
<dbReference type="SFLD" id="SFLDS00029">
    <property type="entry name" value="Radical_SAM"/>
    <property type="match status" value="1"/>
</dbReference>
<dbReference type="GO" id="GO:0003824">
    <property type="term" value="F:catalytic activity"/>
    <property type="evidence" value="ECO:0007669"/>
    <property type="project" value="InterPro"/>
</dbReference>
<dbReference type="InterPro" id="IPR058240">
    <property type="entry name" value="rSAM_sf"/>
</dbReference>
<dbReference type="EMBL" id="PCWQ01000009">
    <property type="protein sequence ID" value="PIR06810.1"/>
    <property type="molecule type" value="Genomic_DNA"/>
</dbReference>
<dbReference type="AlphaFoldDB" id="A0A2H0ND47"/>
<evidence type="ECO:0000256" key="2">
    <source>
        <dbReference type="ARBA" id="ARBA00022723"/>
    </source>
</evidence>
<dbReference type="PANTHER" id="PTHR11228:SF7">
    <property type="entry name" value="PQQA PEPTIDE CYCLASE"/>
    <property type="match status" value="1"/>
</dbReference>
<organism evidence="6 7">
    <name type="scientific">Candidatus Komeilibacteria bacterium CG11_big_fil_rev_8_21_14_0_20_36_20</name>
    <dbReference type="NCBI Taxonomy" id="1974477"/>
    <lineage>
        <taxon>Bacteria</taxon>
        <taxon>Candidatus Komeiliibacteriota</taxon>
    </lineage>
</organism>
<dbReference type="GO" id="GO:0051536">
    <property type="term" value="F:iron-sulfur cluster binding"/>
    <property type="evidence" value="ECO:0007669"/>
    <property type="project" value="UniProtKB-KW"/>
</dbReference>
<dbReference type="CDD" id="cd01335">
    <property type="entry name" value="Radical_SAM"/>
    <property type="match status" value="1"/>
</dbReference>
<dbReference type="PANTHER" id="PTHR11228">
    <property type="entry name" value="RADICAL SAM DOMAIN PROTEIN"/>
    <property type="match status" value="1"/>
</dbReference>
<dbReference type="InterPro" id="IPR013785">
    <property type="entry name" value="Aldolase_TIM"/>
</dbReference>
<name>A0A2H0ND47_9BACT</name>
<evidence type="ECO:0000313" key="7">
    <source>
        <dbReference type="Proteomes" id="UP000230564"/>
    </source>
</evidence>
<feature type="domain" description="Radical SAM core" evidence="5">
    <location>
        <begin position="21"/>
        <end position="222"/>
    </location>
</feature>
<evidence type="ECO:0000256" key="1">
    <source>
        <dbReference type="ARBA" id="ARBA00022691"/>
    </source>
</evidence>
<dbReference type="SMART" id="SM00729">
    <property type="entry name" value="Elp3"/>
    <property type="match status" value="1"/>
</dbReference>
<dbReference type="InterPro" id="IPR006638">
    <property type="entry name" value="Elp3/MiaA/NifB-like_rSAM"/>
</dbReference>
<dbReference type="Proteomes" id="UP000230564">
    <property type="component" value="Unassembled WGS sequence"/>
</dbReference>
<accession>A0A2H0ND47</accession>
<comment type="caution">
    <text evidence="6">The sequence shown here is derived from an EMBL/GenBank/DDBJ whole genome shotgun (WGS) entry which is preliminary data.</text>
</comment>
<dbReference type="Gene3D" id="3.20.20.70">
    <property type="entry name" value="Aldolase class I"/>
    <property type="match status" value="1"/>
</dbReference>
<evidence type="ECO:0000259" key="5">
    <source>
        <dbReference type="PROSITE" id="PS51918"/>
    </source>
</evidence>
<reference evidence="6 7" key="1">
    <citation type="submission" date="2017-09" db="EMBL/GenBank/DDBJ databases">
        <title>Depth-based differentiation of microbial function through sediment-hosted aquifers and enrichment of novel symbionts in the deep terrestrial subsurface.</title>
        <authorList>
            <person name="Probst A.J."/>
            <person name="Ladd B."/>
            <person name="Jarett J.K."/>
            <person name="Geller-Mcgrath D.E."/>
            <person name="Sieber C.M."/>
            <person name="Emerson J.B."/>
            <person name="Anantharaman K."/>
            <person name="Thomas B.C."/>
            <person name="Malmstrom R."/>
            <person name="Stieglmeier M."/>
            <person name="Klingl A."/>
            <person name="Woyke T."/>
            <person name="Ryan C.M."/>
            <person name="Banfield J.F."/>
        </authorList>
    </citation>
    <scope>NUCLEOTIDE SEQUENCE [LARGE SCALE GENOMIC DNA]</scope>
    <source>
        <strain evidence="6">CG11_big_fil_rev_8_21_14_0_20_36_20</strain>
    </source>
</reference>
<dbReference type="GO" id="GO:0046872">
    <property type="term" value="F:metal ion binding"/>
    <property type="evidence" value="ECO:0007669"/>
    <property type="project" value="UniProtKB-KW"/>
</dbReference>
<dbReference type="SUPFAM" id="SSF102114">
    <property type="entry name" value="Radical SAM enzymes"/>
    <property type="match status" value="1"/>
</dbReference>
<keyword evidence="4" id="KW-0411">Iron-sulfur</keyword>
<evidence type="ECO:0000313" key="6">
    <source>
        <dbReference type="EMBL" id="PIR06810.1"/>
    </source>
</evidence>
<evidence type="ECO:0000256" key="3">
    <source>
        <dbReference type="ARBA" id="ARBA00023004"/>
    </source>
</evidence>
<protein>
    <recommendedName>
        <fullName evidence="5">Radical SAM core domain-containing protein</fullName>
    </recommendedName>
</protein>
<keyword evidence="2" id="KW-0479">Metal-binding</keyword>
<sequence>MLNFKVKYLRAAYFLTKNYLKNYPSFAALELMGTCNNNCPYCSFAGLSNGQKDLADDDWYHIVDEFIKRGVISFSFIGREPFLRKDLLFKLIHRVRNKAITGVVTNGILVTSEDIIQMKELGLDYFQLSVHSLKDLQRNLDLTIEARKIGLVASLSMVVYSKNMNLWRKLIKACQDNEIIFNFCLCQQLKNSQTTSYLIKDIISPSDLNEVLTHANELFRTNPGLIRNSRKYINSLKNSLWHCDPEIFARLHINYRGEFNACTAFNTGVLFEDWVKYQVEAIKVRRSCQGCNYACEMDFASLSNVVRDIFRVSIRQ</sequence>
<gene>
    <name evidence="6" type="ORF">COV55_02460</name>
</gene>
<dbReference type="InterPro" id="IPR050377">
    <property type="entry name" value="Radical_SAM_PqqE_MftC-like"/>
</dbReference>
<keyword evidence="1" id="KW-0949">S-adenosyl-L-methionine</keyword>
<dbReference type="PROSITE" id="PS51918">
    <property type="entry name" value="RADICAL_SAM"/>
    <property type="match status" value="1"/>
</dbReference>
<keyword evidence="3" id="KW-0408">Iron</keyword>
<dbReference type="SFLD" id="SFLDG01067">
    <property type="entry name" value="SPASM/twitch_domain_containing"/>
    <property type="match status" value="1"/>
</dbReference>
<evidence type="ECO:0000256" key="4">
    <source>
        <dbReference type="ARBA" id="ARBA00023014"/>
    </source>
</evidence>
<dbReference type="InterPro" id="IPR007197">
    <property type="entry name" value="rSAM"/>
</dbReference>